<comment type="caution">
    <text evidence="1">The sequence shown here is derived from an EMBL/GenBank/DDBJ whole genome shotgun (WGS) entry which is preliminary data.</text>
</comment>
<evidence type="ECO:0000313" key="2">
    <source>
        <dbReference type="Proteomes" id="UP001347796"/>
    </source>
</evidence>
<reference evidence="1 2" key="1">
    <citation type="submission" date="2024-01" db="EMBL/GenBank/DDBJ databases">
        <title>The genome of the rayed Mediterranean limpet Patella caerulea (Linnaeus, 1758).</title>
        <authorList>
            <person name="Anh-Thu Weber A."/>
            <person name="Halstead-Nussloch G."/>
        </authorList>
    </citation>
    <scope>NUCLEOTIDE SEQUENCE [LARGE SCALE GENOMIC DNA]</scope>
    <source>
        <strain evidence="1">AATW-2023a</strain>
        <tissue evidence="1">Whole specimen</tissue>
    </source>
</reference>
<dbReference type="AlphaFoldDB" id="A0AAN8GJI5"/>
<dbReference type="EMBL" id="JAZGQO010000017">
    <property type="protein sequence ID" value="KAK6168314.1"/>
    <property type="molecule type" value="Genomic_DNA"/>
</dbReference>
<keyword evidence="2" id="KW-1185">Reference proteome</keyword>
<gene>
    <name evidence="1" type="ORF">SNE40_021106</name>
</gene>
<dbReference type="CDD" id="cd01671">
    <property type="entry name" value="CARD"/>
    <property type="match status" value="1"/>
</dbReference>
<evidence type="ECO:0000313" key="1">
    <source>
        <dbReference type="EMBL" id="KAK6168314.1"/>
    </source>
</evidence>
<organism evidence="1 2">
    <name type="scientific">Patella caerulea</name>
    <name type="common">Rayed Mediterranean limpet</name>
    <dbReference type="NCBI Taxonomy" id="87958"/>
    <lineage>
        <taxon>Eukaryota</taxon>
        <taxon>Metazoa</taxon>
        <taxon>Spiralia</taxon>
        <taxon>Lophotrochozoa</taxon>
        <taxon>Mollusca</taxon>
        <taxon>Gastropoda</taxon>
        <taxon>Patellogastropoda</taxon>
        <taxon>Patelloidea</taxon>
        <taxon>Patellidae</taxon>
        <taxon>Patella</taxon>
    </lineage>
</organism>
<dbReference type="Proteomes" id="UP001347796">
    <property type="component" value="Unassembled WGS sequence"/>
</dbReference>
<proteinExistence type="predicted"/>
<dbReference type="InterPro" id="IPR011029">
    <property type="entry name" value="DEATH-like_dom_sf"/>
</dbReference>
<name>A0AAN8GJI5_PATCE</name>
<dbReference type="EMBL" id="JAZGQO010000017">
    <property type="protein sequence ID" value="KAK6168313.1"/>
    <property type="molecule type" value="Genomic_DNA"/>
</dbReference>
<protein>
    <submittedName>
        <fullName evidence="1">Uncharacterized protein</fullName>
    </submittedName>
</protein>
<accession>A0AAN8GJI5</accession>
<sequence length="123" mass="13752">MAEPLNPGNFPWHVATLRTHSGCLRTTLADGIKDIARELNGRFVVQDYQLKDILEKAKTQPEDGVSDLIDIIKGSQKHFDDFIQCLNDMGYTGLVEKLTGTLITAEGTTEKGRFELVLRQFVS</sequence>
<dbReference type="Gene3D" id="1.10.533.10">
    <property type="entry name" value="Death Domain, Fas"/>
    <property type="match status" value="1"/>
</dbReference>